<dbReference type="Pfam" id="PF00151">
    <property type="entry name" value="Lipase"/>
    <property type="match status" value="1"/>
</dbReference>
<dbReference type="InterPro" id="IPR033906">
    <property type="entry name" value="Lipase_N"/>
</dbReference>
<organism evidence="6 7">
    <name type="scientific">Stichopus japonicus</name>
    <name type="common">Sea cucumber</name>
    <dbReference type="NCBI Taxonomy" id="307972"/>
    <lineage>
        <taxon>Eukaryota</taxon>
        <taxon>Metazoa</taxon>
        <taxon>Echinodermata</taxon>
        <taxon>Eleutherozoa</taxon>
        <taxon>Echinozoa</taxon>
        <taxon>Holothuroidea</taxon>
        <taxon>Aspidochirotacea</taxon>
        <taxon>Aspidochirotida</taxon>
        <taxon>Stichopodidae</taxon>
        <taxon>Apostichopus</taxon>
    </lineage>
</organism>
<dbReference type="STRING" id="307972.A0A2G8KWV2"/>
<dbReference type="PRINTS" id="PR00821">
    <property type="entry name" value="TAGLIPASE"/>
</dbReference>
<dbReference type="OrthoDB" id="199913at2759"/>
<accession>A0A2G8KWV2</accession>
<dbReference type="GO" id="GO:0016042">
    <property type="term" value="P:lipid catabolic process"/>
    <property type="evidence" value="ECO:0007669"/>
    <property type="project" value="TreeGrafter"/>
</dbReference>
<dbReference type="SUPFAM" id="SSF53474">
    <property type="entry name" value="alpha/beta-Hydrolases"/>
    <property type="match status" value="1"/>
</dbReference>
<dbReference type="InterPro" id="IPR013818">
    <property type="entry name" value="Lipase"/>
</dbReference>
<evidence type="ECO:0000313" key="7">
    <source>
        <dbReference type="Proteomes" id="UP000230750"/>
    </source>
</evidence>
<comment type="subcellular location">
    <subcellularLocation>
        <location evidence="1">Secreted</location>
    </subcellularLocation>
</comment>
<dbReference type="InterPro" id="IPR000734">
    <property type="entry name" value="TAG_lipase"/>
</dbReference>
<proteinExistence type="inferred from homology"/>
<evidence type="ECO:0000256" key="1">
    <source>
        <dbReference type="ARBA" id="ARBA00004613"/>
    </source>
</evidence>
<keyword evidence="7" id="KW-1185">Reference proteome</keyword>
<gene>
    <name evidence="6" type="ORF">BSL78_10702</name>
</gene>
<dbReference type="Proteomes" id="UP000230750">
    <property type="component" value="Unassembled WGS sequence"/>
</dbReference>
<dbReference type="InterPro" id="IPR029058">
    <property type="entry name" value="AB_hydrolase_fold"/>
</dbReference>
<evidence type="ECO:0000256" key="4">
    <source>
        <dbReference type="RuleBase" id="RU004262"/>
    </source>
</evidence>
<dbReference type="Gene3D" id="3.40.50.1820">
    <property type="entry name" value="alpha/beta hydrolase"/>
    <property type="match status" value="1"/>
</dbReference>
<dbReference type="GO" id="GO:0005615">
    <property type="term" value="C:extracellular space"/>
    <property type="evidence" value="ECO:0007669"/>
    <property type="project" value="TreeGrafter"/>
</dbReference>
<feature type="domain" description="Lipase" evidence="5">
    <location>
        <begin position="3"/>
        <end position="302"/>
    </location>
</feature>
<dbReference type="EMBL" id="MRZV01000330">
    <property type="protein sequence ID" value="PIK52390.1"/>
    <property type="molecule type" value="Genomic_DNA"/>
</dbReference>
<evidence type="ECO:0000256" key="2">
    <source>
        <dbReference type="ARBA" id="ARBA00010701"/>
    </source>
</evidence>
<keyword evidence="3" id="KW-0964">Secreted</keyword>
<dbReference type="GO" id="GO:0016298">
    <property type="term" value="F:lipase activity"/>
    <property type="evidence" value="ECO:0007669"/>
    <property type="project" value="InterPro"/>
</dbReference>
<evidence type="ECO:0000256" key="3">
    <source>
        <dbReference type="ARBA" id="ARBA00022525"/>
    </source>
</evidence>
<dbReference type="PANTHER" id="PTHR11610">
    <property type="entry name" value="LIPASE"/>
    <property type="match status" value="1"/>
</dbReference>
<comment type="caution">
    <text evidence="6">The sequence shown here is derived from an EMBL/GenBank/DDBJ whole genome shotgun (WGS) entry which is preliminary data.</text>
</comment>
<name>A0A2G8KWV2_STIJA</name>
<protein>
    <submittedName>
        <fullName evidence="6">Putative pancreatic lipase-related protein 2 isoform X2</fullName>
    </submittedName>
</protein>
<dbReference type="PANTHER" id="PTHR11610:SF178">
    <property type="entry name" value="LIPASE MEMBER H-A-LIKE PROTEIN"/>
    <property type="match status" value="1"/>
</dbReference>
<sequence>MQEVCFDGLGCFNNSLYCHRFGFPPDHPDAINTRFYLYTRSNPDQPDQLDSNDRKTFGRFDPVRETKIIFHGYMDSHEVSHMVNLRESILRTDNVNLIMVNWNGGADGHYHTARLNIRVVGRQTATMIKFIRENFNSDMNIHLIGHSLGAHAAGYAGEEAGGIQRITGLDPAGPWFRNEVNPCRLDITDASFVDVIHTNANAYGFGLPDQLGHQDFYPNGGSSMPGCGMFSVICHHLRSIGYFIASMSCPFTAYRCDSWEDFTSGVCNTDCSNGVCAEMGYHVGQNQSSGKYYLRTEKYEPFCSSN</sequence>
<dbReference type="AlphaFoldDB" id="A0A2G8KWV2"/>
<dbReference type="CDD" id="cd00707">
    <property type="entry name" value="Pancreat_lipase_like"/>
    <property type="match status" value="1"/>
</dbReference>
<reference evidence="6 7" key="1">
    <citation type="journal article" date="2017" name="PLoS Biol.">
        <title>The sea cucumber genome provides insights into morphological evolution and visceral regeneration.</title>
        <authorList>
            <person name="Zhang X."/>
            <person name="Sun L."/>
            <person name="Yuan J."/>
            <person name="Sun Y."/>
            <person name="Gao Y."/>
            <person name="Zhang L."/>
            <person name="Li S."/>
            <person name="Dai H."/>
            <person name="Hamel J.F."/>
            <person name="Liu C."/>
            <person name="Yu Y."/>
            <person name="Liu S."/>
            <person name="Lin W."/>
            <person name="Guo K."/>
            <person name="Jin S."/>
            <person name="Xu P."/>
            <person name="Storey K.B."/>
            <person name="Huan P."/>
            <person name="Zhang T."/>
            <person name="Zhou Y."/>
            <person name="Zhang J."/>
            <person name="Lin C."/>
            <person name="Li X."/>
            <person name="Xing L."/>
            <person name="Huo D."/>
            <person name="Sun M."/>
            <person name="Wang L."/>
            <person name="Mercier A."/>
            <person name="Li F."/>
            <person name="Yang H."/>
            <person name="Xiang J."/>
        </authorList>
    </citation>
    <scope>NUCLEOTIDE SEQUENCE [LARGE SCALE GENOMIC DNA]</scope>
    <source>
        <strain evidence="6">Shaxun</strain>
        <tissue evidence="6">Muscle</tissue>
    </source>
</reference>
<comment type="similarity">
    <text evidence="2 4">Belongs to the AB hydrolase superfamily. Lipase family.</text>
</comment>
<evidence type="ECO:0000313" key="6">
    <source>
        <dbReference type="EMBL" id="PIK52390.1"/>
    </source>
</evidence>
<evidence type="ECO:0000259" key="5">
    <source>
        <dbReference type="Pfam" id="PF00151"/>
    </source>
</evidence>